<dbReference type="Gene3D" id="6.10.360.10">
    <property type="match status" value="1"/>
</dbReference>
<dbReference type="SUPFAM" id="SSF50729">
    <property type="entry name" value="PH domain-like"/>
    <property type="match status" value="1"/>
</dbReference>
<protein>
    <submittedName>
        <fullName evidence="6">Ezrin</fullName>
    </submittedName>
</protein>
<evidence type="ECO:0000313" key="7">
    <source>
        <dbReference type="Proteomes" id="UP000031668"/>
    </source>
</evidence>
<dbReference type="SUPFAM" id="SSF48678">
    <property type="entry name" value="Moesin tail domain"/>
    <property type="match status" value="1"/>
</dbReference>
<dbReference type="InterPro" id="IPR000798">
    <property type="entry name" value="Ez/rad/moesin-like"/>
</dbReference>
<dbReference type="Pfam" id="PF09380">
    <property type="entry name" value="FERM_C"/>
    <property type="match status" value="1"/>
</dbReference>
<evidence type="ECO:0000256" key="2">
    <source>
        <dbReference type="ARBA" id="ARBA00022475"/>
    </source>
</evidence>
<dbReference type="PROSITE" id="PS50057">
    <property type="entry name" value="FERM_3"/>
    <property type="match status" value="1"/>
</dbReference>
<dbReference type="GO" id="GO:0003779">
    <property type="term" value="F:actin binding"/>
    <property type="evidence" value="ECO:0007669"/>
    <property type="project" value="InterPro"/>
</dbReference>
<dbReference type="InterPro" id="IPR011993">
    <property type="entry name" value="PH-like_dom_sf"/>
</dbReference>
<feature type="coiled-coil region" evidence="4">
    <location>
        <begin position="173"/>
        <end position="281"/>
    </location>
</feature>
<organism evidence="6 7">
    <name type="scientific">Thelohanellus kitauei</name>
    <name type="common">Myxosporean</name>
    <dbReference type="NCBI Taxonomy" id="669202"/>
    <lineage>
        <taxon>Eukaryota</taxon>
        <taxon>Metazoa</taxon>
        <taxon>Cnidaria</taxon>
        <taxon>Myxozoa</taxon>
        <taxon>Myxosporea</taxon>
        <taxon>Bivalvulida</taxon>
        <taxon>Platysporina</taxon>
        <taxon>Myxobolidae</taxon>
        <taxon>Thelohanellus</taxon>
    </lineage>
</organism>
<dbReference type="PRINTS" id="PR00661">
    <property type="entry name" value="ERMFAMILY"/>
</dbReference>
<keyword evidence="4" id="KW-0175">Coiled coil</keyword>
<sequence length="368" mass="43326">MFALTKSTELIIQALNFMEQSPMYGISYFPIKNRKNTDLLIGLDSSGISIYKPKDRVNPEINFAWPEVNSIAYDGKQLIINMLEKNCKPFLFYSTTENNNEQILITVKGNHRRWLSRRAPNEKTSIMIREAQVAQESENIKKKKFEQQKESELNFIHQSELIKKEGYIDEEEANKLKKTYDDAKRLLEEQLEEAKKAAEEERRKKEEAERELLEAQRRANELKRQAEIDDETKRKLTLLEYERLNSERAHKKEVEALNGKLQEFEDKYKKELNDVLNLRKQKCEDDALKSKGPELVPLSYNEIAKSRNAELRKDMDKFGTLARTKHRAQTEQEQQVERFTAGGRSKFETLKLLRKNNTRARIDEFECL</sequence>
<feature type="domain" description="FERM" evidence="5">
    <location>
        <begin position="1"/>
        <end position="118"/>
    </location>
</feature>
<dbReference type="EMBL" id="JWZT01004076">
    <property type="protein sequence ID" value="KII64861.1"/>
    <property type="molecule type" value="Genomic_DNA"/>
</dbReference>
<gene>
    <name evidence="6" type="ORF">RF11_09271</name>
</gene>
<dbReference type="Gene3D" id="2.30.29.30">
    <property type="entry name" value="Pleckstrin-homology domain (PH domain)/Phosphotyrosine-binding domain (PTB)"/>
    <property type="match status" value="1"/>
</dbReference>
<reference evidence="6 7" key="1">
    <citation type="journal article" date="2014" name="Genome Biol. Evol.">
        <title>The genome of the myxosporean Thelohanellus kitauei shows adaptations to nutrient acquisition within its fish host.</title>
        <authorList>
            <person name="Yang Y."/>
            <person name="Xiong J."/>
            <person name="Zhou Z."/>
            <person name="Huo F."/>
            <person name="Miao W."/>
            <person name="Ran C."/>
            <person name="Liu Y."/>
            <person name="Zhang J."/>
            <person name="Feng J."/>
            <person name="Wang M."/>
            <person name="Wang M."/>
            <person name="Wang L."/>
            <person name="Yao B."/>
        </authorList>
    </citation>
    <scope>NUCLEOTIDE SEQUENCE [LARGE SCALE GENOMIC DNA]</scope>
    <source>
        <strain evidence="6">Wuqing</strain>
    </source>
</reference>
<name>A0A0C2MCK5_THEKT</name>
<dbReference type="Pfam" id="PF00769">
    <property type="entry name" value="ERM_C"/>
    <property type="match status" value="1"/>
</dbReference>
<dbReference type="GO" id="GO:0005886">
    <property type="term" value="C:plasma membrane"/>
    <property type="evidence" value="ECO:0007669"/>
    <property type="project" value="UniProtKB-SubCell"/>
</dbReference>
<proteinExistence type="predicted"/>
<dbReference type="InterPro" id="IPR008954">
    <property type="entry name" value="Moesin_tail_sf"/>
</dbReference>
<dbReference type="OrthoDB" id="5976800at2759"/>
<keyword evidence="3" id="KW-0472">Membrane</keyword>
<dbReference type="InterPro" id="IPR018980">
    <property type="entry name" value="FERM_PH-like_C"/>
</dbReference>
<evidence type="ECO:0000259" key="5">
    <source>
        <dbReference type="PROSITE" id="PS50057"/>
    </source>
</evidence>
<dbReference type="InterPro" id="IPR011174">
    <property type="entry name" value="ERM"/>
</dbReference>
<dbReference type="SMART" id="SM01196">
    <property type="entry name" value="FERM_C"/>
    <property type="match status" value="1"/>
</dbReference>
<dbReference type="InterPro" id="IPR000299">
    <property type="entry name" value="FERM_domain"/>
</dbReference>
<dbReference type="InterPro" id="IPR011259">
    <property type="entry name" value="ERM_C_dom"/>
</dbReference>
<dbReference type="OMA" id="EAMLWQQ"/>
<evidence type="ECO:0000313" key="6">
    <source>
        <dbReference type="EMBL" id="KII64861.1"/>
    </source>
</evidence>
<evidence type="ECO:0000256" key="4">
    <source>
        <dbReference type="SAM" id="Coils"/>
    </source>
</evidence>
<accession>A0A0C2MCK5</accession>
<comment type="subcellular location">
    <subcellularLocation>
        <location evidence="1">Cell membrane</location>
        <topology evidence="1">Peripheral membrane protein</topology>
    </subcellularLocation>
</comment>
<evidence type="ECO:0000256" key="1">
    <source>
        <dbReference type="ARBA" id="ARBA00004202"/>
    </source>
</evidence>
<keyword evidence="7" id="KW-1185">Reference proteome</keyword>
<comment type="caution">
    <text evidence="6">The sequence shown here is derived from an EMBL/GenBank/DDBJ whole genome shotgun (WGS) entry which is preliminary data.</text>
</comment>
<keyword evidence="2" id="KW-1003">Cell membrane</keyword>
<dbReference type="PANTHER" id="PTHR23281">
    <property type="entry name" value="MERLIN/MOESIN/EZRIN/RADIXIN"/>
    <property type="match status" value="1"/>
</dbReference>
<dbReference type="Proteomes" id="UP000031668">
    <property type="component" value="Unassembled WGS sequence"/>
</dbReference>
<dbReference type="AlphaFoldDB" id="A0A0C2MCK5"/>
<evidence type="ECO:0000256" key="3">
    <source>
        <dbReference type="ARBA" id="ARBA00023136"/>
    </source>
</evidence>